<dbReference type="InterPro" id="IPR011009">
    <property type="entry name" value="Kinase-like_dom_sf"/>
</dbReference>
<comment type="caution">
    <text evidence="1">The sequence shown here is derived from an EMBL/GenBank/DDBJ whole genome shotgun (WGS) entry which is preliminary data.</text>
</comment>
<dbReference type="GO" id="GO:0005524">
    <property type="term" value="F:ATP binding"/>
    <property type="evidence" value="ECO:0007669"/>
    <property type="project" value="InterPro"/>
</dbReference>
<gene>
    <name evidence="1" type="ORF">A4X13_0g5173</name>
</gene>
<reference evidence="1" key="2">
    <citation type="journal article" date="2019" name="IMA Fungus">
        <title>Genome sequencing and comparison of five Tilletia species to identify candidate genes for the detection of regulated species infecting wheat.</title>
        <authorList>
            <person name="Nguyen H.D.T."/>
            <person name="Sultana T."/>
            <person name="Kesanakurti P."/>
            <person name="Hambleton S."/>
        </authorList>
    </citation>
    <scope>NUCLEOTIDE SEQUENCE</scope>
    <source>
        <strain evidence="1">DAOMC 236416</strain>
    </source>
</reference>
<dbReference type="SUPFAM" id="SSF56112">
    <property type="entry name" value="Protein kinase-like (PK-like)"/>
    <property type="match status" value="1"/>
</dbReference>
<dbReference type="AlphaFoldDB" id="A0A177TEB3"/>
<accession>A0A177TEB3</accession>
<evidence type="ECO:0000313" key="2">
    <source>
        <dbReference type="Proteomes" id="UP000077521"/>
    </source>
</evidence>
<keyword evidence="2" id="KW-1185">Reference proteome</keyword>
<evidence type="ECO:0000313" key="1">
    <source>
        <dbReference type="EMBL" id="KAE8249536.1"/>
    </source>
</evidence>
<dbReference type="GO" id="GO:0004672">
    <property type="term" value="F:protein kinase activity"/>
    <property type="evidence" value="ECO:0007669"/>
    <property type="project" value="InterPro"/>
</dbReference>
<name>A0A177TEB3_9BASI</name>
<dbReference type="InterPro" id="IPR000719">
    <property type="entry name" value="Prot_kinase_dom"/>
</dbReference>
<sequence>MSPLQWLTKRPFGSVPVLSAHDQIPSLENPAVAAVMTWSINMFRKACRLTLVHQGILLHLKVNSNNPYGELFYKIEAPCWARNNISDTFDYWVPRNSRGFEGVIGTKEKEDELLALVEKALPRLLDGVSTGSQLWAQVVVEPSNGAGLPQVELVGDIFRRLMMRDLPVLSEGDFDKVPRLDMSDLAGYCLRSGWMKDNVLPVLVRLRDGEGITEAVFKTIDVPDDYEDWNENEAQVTNVGKDLFWGELGLLTSLPPHPNVMTAPLALVTISHAENDATTTKLVGWLQHEYREFVSPSAGTGTEAAAMRSLRFAYELCLGIQHLVKHGFYHSDLAVENCLWDGTPPNDRLMVIDLQPMENYHNKNGPDAPEVQGYWNVNVDSDGKVVYSRCEGDPVHCGGYIFDEWKPMPEALERLLVFNIGSIISILLNIRLVFSWVPPDEHLRRTHLREAPQVGADPIRDAWEALIPQAVRDLAEQCSSYDPRERPLLQDVISALEPYKNVNGA</sequence>
<dbReference type="PROSITE" id="PS50011">
    <property type="entry name" value="PROTEIN_KINASE_DOM"/>
    <property type="match status" value="1"/>
</dbReference>
<dbReference type="Proteomes" id="UP000077521">
    <property type="component" value="Unassembled WGS sequence"/>
</dbReference>
<reference evidence="1" key="1">
    <citation type="submission" date="2016-04" db="EMBL/GenBank/DDBJ databases">
        <authorList>
            <person name="Nguyen H.D."/>
            <person name="Samba Siva P."/>
            <person name="Cullis J."/>
            <person name="Levesque C.A."/>
            <person name="Hambleton S."/>
        </authorList>
    </citation>
    <scope>NUCLEOTIDE SEQUENCE</scope>
    <source>
        <strain evidence="1">DAOMC 236416</strain>
    </source>
</reference>
<organism evidence="1 2">
    <name type="scientific">Tilletia indica</name>
    <dbReference type="NCBI Taxonomy" id="43049"/>
    <lineage>
        <taxon>Eukaryota</taxon>
        <taxon>Fungi</taxon>
        <taxon>Dikarya</taxon>
        <taxon>Basidiomycota</taxon>
        <taxon>Ustilaginomycotina</taxon>
        <taxon>Exobasidiomycetes</taxon>
        <taxon>Tilletiales</taxon>
        <taxon>Tilletiaceae</taxon>
        <taxon>Tilletia</taxon>
    </lineage>
</organism>
<proteinExistence type="predicted"/>
<protein>
    <submittedName>
        <fullName evidence="1">Uncharacterized protein</fullName>
    </submittedName>
</protein>
<dbReference type="EMBL" id="LWDF02000382">
    <property type="protein sequence ID" value="KAE8249536.1"/>
    <property type="molecule type" value="Genomic_DNA"/>
</dbReference>
<dbReference type="Gene3D" id="1.10.510.10">
    <property type="entry name" value="Transferase(Phosphotransferase) domain 1"/>
    <property type="match status" value="1"/>
</dbReference>